<feature type="domain" description="HTH CENPB-type" evidence="3">
    <location>
        <begin position="15"/>
        <end position="80"/>
    </location>
</feature>
<dbReference type="OrthoDB" id="3265672at2759"/>
<dbReference type="InterPro" id="IPR006600">
    <property type="entry name" value="HTH_CenpB_DNA-bd_dom"/>
</dbReference>
<comment type="caution">
    <text evidence="4">The sequence shown here is derived from an EMBL/GenBank/DDBJ whole genome shotgun (WGS) entry which is preliminary data.</text>
</comment>
<accession>A0A9P5XKJ1</accession>
<evidence type="ECO:0000256" key="1">
    <source>
        <dbReference type="ARBA" id="ARBA00023125"/>
    </source>
</evidence>
<dbReference type="AlphaFoldDB" id="A0A9P5XKJ1"/>
<dbReference type="GO" id="GO:0005634">
    <property type="term" value="C:nucleus"/>
    <property type="evidence" value="ECO:0007669"/>
    <property type="project" value="TreeGrafter"/>
</dbReference>
<keyword evidence="5" id="KW-1185">Reference proteome</keyword>
<dbReference type="InterPro" id="IPR050863">
    <property type="entry name" value="CenT-Element_Derived"/>
</dbReference>
<dbReference type="GO" id="GO:0003677">
    <property type="term" value="F:DNA binding"/>
    <property type="evidence" value="ECO:0007669"/>
    <property type="project" value="UniProtKB-KW"/>
</dbReference>
<dbReference type="PANTHER" id="PTHR19303:SF74">
    <property type="entry name" value="POGO TRANSPOSABLE ELEMENT WITH KRAB DOMAIN"/>
    <property type="match status" value="1"/>
</dbReference>
<dbReference type="InterPro" id="IPR004875">
    <property type="entry name" value="DDE_SF_endonuclease_dom"/>
</dbReference>
<dbReference type="PROSITE" id="PS51253">
    <property type="entry name" value="HTH_CENPB"/>
    <property type="match status" value="1"/>
</dbReference>
<dbReference type="PANTHER" id="PTHR19303">
    <property type="entry name" value="TRANSPOSON"/>
    <property type="match status" value="1"/>
</dbReference>
<evidence type="ECO:0000256" key="2">
    <source>
        <dbReference type="SAM" id="MobiDB-lite"/>
    </source>
</evidence>
<proteinExistence type="predicted"/>
<evidence type="ECO:0000313" key="5">
    <source>
        <dbReference type="Proteomes" id="UP000807342"/>
    </source>
</evidence>
<evidence type="ECO:0000259" key="3">
    <source>
        <dbReference type="PROSITE" id="PS51253"/>
    </source>
</evidence>
<dbReference type="EMBL" id="MU151095">
    <property type="protein sequence ID" value="KAF9450871.1"/>
    <property type="molecule type" value="Genomic_DNA"/>
</dbReference>
<protein>
    <recommendedName>
        <fullName evidence="3">HTH CENPB-type domain-containing protein</fullName>
    </recommendedName>
</protein>
<dbReference type="Pfam" id="PF03184">
    <property type="entry name" value="DDE_1"/>
    <property type="match status" value="1"/>
</dbReference>
<feature type="region of interest" description="Disordered" evidence="2">
    <location>
        <begin position="329"/>
        <end position="366"/>
    </location>
</feature>
<keyword evidence="1" id="KW-0238">DNA-binding</keyword>
<sequence length="441" mass="49243">MIHSRYHGKNQAWHDASAKQQLISPAGENTLVGWIGHEGTSGTLMDHQWLMHLASDIAGCDVGKNWVDKFHDHHMDLSMSKAQKLNPKCANNFNKFTYDNFADKYAILHEKYGGIPPEHIWNMDEKGIQIGGGCKKGGKTHFFLRGQVDWYKIGSDNLELVTIIECVSTAGFSIPPAFILKDGPLPSLQKLPDDAISSVAISPTGWTDNKLGLEWIKRDFIPYALKHCVSKSAPILLIYDGHESHKTSELKCWVYSVKDCEIITFCFSSKCTHKLQPLNIAVFTQVECNWISHCSKFLHEGFQKTGLYPVNHDVFTDTDFAPSQASSTQVHVPDSFPLNIPSSDPAIPSDAESEYGTDSGDQNFPHTINTIITLSDDKLEDDTNYISPTDDVIDGDYPGHQTHSSHSGSNDLDLQTILTTYTNIPTHIDEEKSHLELFLEI</sequence>
<feature type="region of interest" description="Disordered" evidence="2">
    <location>
        <begin position="385"/>
        <end position="411"/>
    </location>
</feature>
<name>A0A9P5XKJ1_9AGAR</name>
<feature type="compositionally biased region" description="Polar residues" evidence="2">
    <location>
        <begin position="401"/>
        <end position="411"/>
    </location>
</feature>
<organism evidence="4 5">
    <name type="scientific">Macrolepiota fuliginosa MF-IS2</name>
    <dbReference type="NCBI Taxonomy" id="1400762"/>
    <lineage>
        <taxon>Eukaryota</taxon>
        <taxon>Fungi</taxon>
        <taxon>Dikarya</taxon>
        <taxon>Basidiomycota</taxon>
        <taxon>Agaricomycotina</taxon>
        <taxon>Agaricomycetes</taxon>
        <taxon>Agaricomycetidae</taxon>
        <taxon>Agaricales</taxon>
        <taxon>Agaricineae</taxon>
        <taxon>Agaricaceae</taxon>
        <taxon>Macrolepiota</taxon>
    </lineage>
</organism>
<gene>
    <name evidence="4" type="ORF">P691DRAFT_788267</name>
</gene>
<dbReference type="Proteomes" id="UP000807342">
    <property type="component" value="Unassembled WGS sequence"/>
</dbReference>
<evidence type="ECO:0000313" key="4">
    <source>
        <dbReference type="EMBL" id="KAF9450871.1"/>
    </source>
</evidence>
<reference evidence="4" key="1">
    <citation type="submission" date="2020-11" db="EMBL/GenBank/DDBJ databases">
        <authorList>
            <consortium name="DOE Joint Genome Institute"/>
            <person name="Ahrendt S."/>
            <person name="Riley R."/>
            <person name="Andreopoulos W."/>
            <person name="Labutti K."/>
            <person name="Pangilinan J."/>
            <person name="Ruiz-Duenas F.J."/>
            <person name="Barrasa J.M."/>
            <person name="Sanchez-Garcia M."/>
            <person name="Camarero S."/>
            <person name="Miyauchi S."/>
            <person name="Serrano A."/>
            <person name="Linde D."/>
            <person name="Babiker R."/>
            <person name="Drula E."/>
            <person name="Ayuso-Fernandez I."/>
            <person name="Pacheco R."/>
            <person name="Padilla G."/>
            <person name="Ferreira P."/>
            <person name="Barriuso J."/>
            <person name="Kellner H."/>
            <person name="Castanera R."/>
            <person name="Alfaro M."/>
            <person name="Ramirez L."/>
            <person name="Pisabarro A.G."/>
            <person name="Kuo A."/>
            <person name="Tritt A."/>
            <person name="Lipzen A."/>
            <person name="He G."/>
            <person name="Yan M."/>
            <person name="Ng V."/>
            <person name="Cullen D."/>
            <person name="Martin F."/>
            <person name="Rosso M.-N."/>
            <person name="Henrissat B."/>
            <person name="Hibbett D."/>
            <person name="Martinez A.T."/>
            <person name="Grigoriev I.V."/>
        </authorList>
    </citation>
    <scope>NUCLEOTIDE SEQUENCE</scope>
    <source>
        <strain evidence="4">MF-IS2</strain>
    </source>
</reference>